<feature type="transmembrane region" description="Helical" evidence="1">
    <location>
        <begin position="40"/>
        <end position="56"/>
    </location>
</feature>
<feature type="transmembrane region" description="Helical" evidence="1">
    <location>
        <begin position="204"/>
        <end position="227"/>
    </location>
</feature>
<gene>
    <name evidence="2" type="ordered locus">Trebr_1652</name>
</gene>
<keyword evidence="1" id="KW-1133">Transmembrane helix</keyword>
<protein>
    <recommendedName>
        <fullName evidence="4">EpsG family protein</fullName>
    </recommendedName>
</protein>
<dbReference type="AlphaFoldDB" id="F4LPZ6"/>
<proteinExistence type="predicted"/>
<organism evidence="2 3">
    <name type="scientific">Treponema brennaborense (strain DSM 12168 / CIP 105900 / DD5/3)</name>
    <dbReference type="NCBI Taxonomy" id="906968"/>
    <lineage>
        <taxon>Bacteria</taxon>
        <taxon>Pseudomonadati</taxon>
        <taxon>Spirochaetota</taxon>
        <taxon>Spirochaetia</taxon>
        <taxon>Spirochaetales</taxon>
        <taxon>Treponemataceae</taxon>
        <taxon>Treponema</taxon>
    </lineage>
</organism>
<evidence type="ECO:0000256" key="1">
    <source>
        <dbReference type="SAM" id="Phobius"/>
    </source>
</evidence>
<feature type="transmembrane region" description="Helical" evidence="1">
    <location>
        <begin position="170"/>
        <end position="192"/>
    </location>
</feature>
<dbReference type="eggNOG" id="ENOG5032N23">
    <property type="taxonomic scope" value="Bacteria"/>
</dbReference>
<evidence type="ECO:0008006" key="4">
    <source>
        <dbReference type="Google" id="ProtNLM"/>
    </source>
</evidence>
<dbReference type="Proteomes" id="UP000006546">
    <property type="component" value="Chromosome"/>
</dbReference>
<dbReference type="EMBL" id="CP002696">
    <property type="protein sequence ID" value="AEE17074.1"/>
    <property type="molecule type" value="Genomic_DNA"/>
</dbReference>
<feature type="transmembrane region" description="Helical" evidence="1">
    <location>
        <begin position="239"/>
        <end position="262"/>
    </location>
</feature>
<dbReference type="KEGG" id="tbe:Trebr_1652"/>
<sequence>MMYALLFSSFFLPILFEIYVPCKNNGNVLFHSQKELQKVLFYFLFLIFFFVCAFRYKTGYDWIPYELYYQDFPKSLLKDNCEPFFIALYAICKFFGLNFYGMQIFVSLFCCSVIFKCYKKFSPFPALSIFCYACFYYHILQMGFVRQEIAIAFSLLAVMKFADKKKRSAFILTLVGTLFHYSSFLLFVMFFIKVTELNKKKMFFILLLAYILLGNWMVLRFLFLLIAKLPFIPSKIIRMIDIYFSLTNMTSNAGFYGVGWFSRRIVVWIAVFSAHTNSKTEILIYKLTWIGLILECFGLPVIVLGRLSYLFLCFEFIAITLFLRDFFIIKTNSFFKTLIIFLVLLFYSVQGPVNFIFFRTDDEAKRYKPYYSLFNPPSSSLRIQHQLNRYYETHGR</sequence>
<evidence type="ECO:0000313" key="2">
    <source>
        <dbReference type="EMBL" id="AEE17074.1"/>
    </source>
</evidence>
<feature type="transmembrane region" description="Helical" evidence="1">
    <location>
        <begin position="282"/>
        <end position="302"/>
    </location>
</feature>
<evidence type="ECO:0000313" key="3">
    <source>
        <dbReference type="Proteomes" id="UP000006546"/>
    </source>
</evidence>
<dbReference type="InterPro" id="IPR049458">
    <property type="entry name" value="EpsG-like"/>
</dbReference>
<feature type="transmembrane region" description="Helical" evidence="1">
    <location>
        <begin position="335"/>
        <end position="358"/>
    </location>
</feature>
<dbReference type="HOGENOM" id="CLU_696266_0_0_12"/>
<keyword evidence="3" id="KW-1185">Reference proteome</keyword>
<accession>F4LPZ6</accession>
<dbReference type="OrthoDB" id="6631730at2"/>
<dbReference type="Pfam" id="PF14897">
    <property type="entry name" value="EpsG"/>
    <property type="match status" value="1"/>
</dbReference>
<keyword evidence="1" id="KW-0472">Membrane</keyword>
<keyword evidence="1" id="KW-0812">Transmembrane</keyword>
<reference evidence="3" key="1">
    <citation type="submission" date="2011-04" db="EMBL/GenBank/DDBJ databases">
        <title>The complete genome of Treponema brennaborense DSM 12168.</title>
        <authorList>
            <person name="Lucas S."/>
            <person name="Han J."/>
            <person name="Lapidus A."/>
            <person name="Bruce D."/>
            <person name="Goodwin L."/>
            <person name="Pitluck S."/>
            <person name="Peters L."/>
            <person name="Kyrpides N."/>
            <person name="Mavromatis K."/>
            <person name="Ivanova N."/>
            <person name="Mikhailova N."/>
            <person name="Pagani I."/>
            <person name="Teshima H."/>
            <person name="Detter J.C."/>
            <person name="Tapia R."/>
            <person name="Han C."/>
            <person name="Land M."/>
            <person name="Hauser L."/>
            <person name="Markowitz V."/>
            <person name="Cheng J.-F."/>
            <person name="Hugenholtz P."/>
            <person name="Woyke T."/>
            <person name="Wu D."/>
            <person name="Gronow S."/>
            <person name="Wellnitz S."/>
            <person name="Brambilla E."/>
            <person name="Klenk H.-P."/>
            <person name="Eisen J.A."/>
        </authorList>
    </citation>
    <scope>NUCLEOTIDE SEQUENCE [LARGE SCALE GENOMIC DNA]</scope>
    <source>
        <strain evidence="3">DSM 12168 / CIP 105900 / DD5/3</strain>
    </source>
</reference>
<dbReference type="STRING" id="906968.Trebr_1652"/>
<dbReference type="RefSeq" id="WP_013758779.1">
    <property type="nucleotide sequence ID" value="NC_015500.1"/>
</dbReference>
<name>F4LPZ6_TREBD</name>
<feature type="transmembrane region" description="Helical" evidence="1">
    <location>
        <begin position="84"/>
        <end position="115"/>
    </location>
</feature>
<feature type="transmembrane region" description="Helical" evidence="1">
    <location>
        <begin position="309"/>
        <end position="329"/>
    </location>
</feature>